<name>A0ABN4AKW1_EMTOG</name>
<evidence type="ECO:0000313" key="2">
    <source>
        <dbReference type="Proteomes" id="UP000002875"/>
    </source>
</evidence>
<dbReference type="Proteomes" id="UP000002875">
    <property type="component" value="Chromosome"/>
</dbReference>
<gene>
    <name evidence="1" type="ordered locus">Emtol_1725</name>
</gene>
<protein>
    <submittedName>
        <fullName evidence="1">Uncharacterized protein</fullName>
    </submittedName>
</protein>
<evidence type="ECO:0000313" key="1">
    <source>
        <dbReference type="EMBL" id="AFK02867.1"/>
    </source>
</evidence>
<dbReference type="EMBL" id="CP002961">
    <property type="protein sequence ID" value="AFK02867.1"/>
    <property type="molecule type" value="Genomic_DNA"/>
</dbReference>
<organism evidence="1 2">
    <name type="scientific">Emticicia oligotrophica (strain DSM 17448 / CIP 109782 / MTCC 6937 / GPTSA100-15)</name>
    <dbReference type="NCBI Taxonomy" id="929562"/>
    <lineage>
        <taxon>Bacteria</taxon>
        <taxon>Pseudomonadati</taxon>
        <taxon>Bacteroidota</taxon>
        <taxon>Cytophagia</taxon>
        <taxon>Cytophagales</taxon>
        <taxon>Leadbetterellaceae</taxon>
        <taxon>Emticicia</taxon>
    </lineage>
</organism>
<proteinExistence type="predicted"/>
<reference evidence="1 2" key="1">
    <citation type="submission" date="2011-07" db="EMBL/GenBank/DDBJ databases">
        <title>The complete genome of chromosome of Emticicia oligotrophica DSM 17448.</title>
        <authorList>
            <consortium name="US DOE Joint Genome Institute (JGI-PGF)"/>
            <person name="Lucas S."/>
            <person name="Han J."/>
            <person name="Lapidus A."/>
            <person name="Bruce D."/>
            <person name="Goodwin L."/>
            <person name="Pitluck S."/>
            <person name="Peters L."/>
            <person name="Kyrpides N."/>
            <person name="Mavromatis K."/>
            <person name="Ivanova N."/>
            <person name="Ovchinnikova G."/>
            <person name="Teshima H."/>
            <person name="Detter J.C."/>
            <person name="Tapia R."/>
            <person name="Han C."/>
            <person name="Land M."/>
            <person name="Hauser L."/>
            <person name="Markowitz V."/>
            <person name="Cheng J.-F."/>
            <person name="Hugenholtz P."/>
            <person name="Woyke T."/>
            <person name="Wu D."/>
            <person name="Tindall B."/>
            <person name="Pomrenke H."/>
            <person name="Brambilla E."/>
            <person name="Klenk H.-P."/>
            <person name="Eisen J.A."/>
        </authorList>
    </citation>
    <scope>NUCLEOTIDE SEQUENCE [LARGE SCALE GENOMIC DNA]</scope>
    <source>
        <strain evidence="1 2">DSM 17448</strain>
    </source>
</reference>
<keyword evidence="2" id="KW-1185">Reference proteome</keyword>
<accession>A0ABN4AKW1</accession>
<sequence length="31" mass="3630">MNEIQLLENNLRNFLGMSKEAFKLSDFVLSK</sequence>